<comment type="similarity">
    <text evidence="2">Belongs to the LacAB/RpiB family.</text>
</comment>
<dbReference type="PANTHER" id="PTHR43732:SF1">
    <property type="entry name" value="RIBOSE 5-PHOSPHATE ISOMERASE"/>
    <property type="match status" value="1"/>
</dbReference>
<evidence type="ECO:0000256" key="2">
    <source>
        <dbReference type="ARBA" id="ARBA00008754"/>
    </source>
</evidence>
<evidence type="ECO:0000256" key="5">
    <source>
        <dbReference type="ARBA" id="ARBA00060528"/>
    </source>
</evidence>
<dbReference type="PIRSF" id="PIRSF005384">
    <property type="entry name" value="RpiB_LacA_B"/>
    <property type="match status" value="1"/>
</dbReference>
<dbReference type="Pfam" id="PF02502">
    <property type="entry name" value="LacAB_rpiB"/>
    <property type="match status" value="1"/>
</dbReference>
<comment type="catalytic activity">
    <reaction evidence="4">
        <text>D-erythrulose 4-phosphate = D-erythrose 4-phosphate</text>
        <dbReference type="Rhea" id="RHEA:48784"/>
        <dbReference type="ChEBI" id="CHEBI:16897"/>
        <dbReference type="ChEBI" id="CHEBI:90796"/>
        <dbReference type="EC" id="5.3.1.34"/>
    </reaction>
</comment>
<evidence type="ECO:0000313" key="8">
    <source>
        <dbReference type="EMBL" id="GCD40869.1"/>
    </source>
</evidence>
<dbReference type="InterPro" id="IPR003500">
    <property type="entry name" value="RpiB_LacA_LacB"/>
</dbReference>
<name>A0A401VUY3_STREY</name>
<gene>
    <name evidence="8" type="ORF">GKJPGBOP_00522</name>
</gene>
<dbReference type="EMBL" id="BHZD01000001">
    <property type="protein sequence ID" value="GCD40869.1"/>
    <property type="molecule type" value="Genomic_DNA"/>
</dbReference>
<dbReference type="Proteomes" id="UP000286746">
    <property type="component" value="Unassembled WGS sequence"/>
</dbReference>
<protein>
    <recommendedName>
        <fullName evidence="6">D-erythrulose 4-phosphate isomerase</fullName>
        <ecNumber evidence="6">5.3.1.34</ecNumber>
    </recommendedName>
</protein>
<keyword evidence="3 8" id="KW-0413">Isomerase</keyword>
<evidence type="ECO:0000256" key="6">
    <source>
        <dbReference type="ARBA" id="ARBA00066901"/>
    </source>
</evidence>
<dbReference type="GO" id="GO:0009758">
    <property type="term" value="P:carbohydrate utilization"/>
    <property type="evidence" value="ECO:0007669"/>
    <property type="project" value="UniProtKB-ARBA"/>
</dbReference>
<feature type="active site" description="Proton donor" evidence="7">
    <location>
        <position position="103"/>
    </location>
</feature>
<feature type="active site" description="Proton acceptor" evidence="7">
    <location>
        <position position="70"/>
    </location>
</feature>
<sequence length="163" mass="17217">MERLRIVVGSDQAGHAYKEALAADLRSSVLVSSVTDVGVDARGGAVYPEVAFAAAQMVAAGAADRGVLVCHTGLGIAIAANKVRGVRAVTAHDPLSIRHAVLHNNAQMLALGQGVVGLGLARELVRQWMTYRFDVTSSAAAKLALITDFENRPEGRQEDRHAH</sequence>
<dbReference type="Gene3D" id="3.40.1400.10">
    <property type="entry name" value="Sugar-phosphate isomerase, RpiB/LacA/LacB"/>
    <property type="match status" value="1"/>
</dbReference>
<dbReference type="GO" id="GO:0071322">
    <property type="term" value="P:cellular response to carbohydrate stimulus"/>
    <property type="evidence" value="ECO:0007669"/>
    <property type="project" value="UniProtKB-ARBA"/>
</dbReference>
<evidence type="ECO:0000256" key="3">
    <source>
        <dbReference type="ARBA" id="ARBA00023235"/>
    </source>
</evidence>
<dbReference type="GO" id="GO:0016052">
    <property type="term" value="P:carbohydrate catabolic process"/>
    <property type="evidence" value="ECO:0007669"/>
    <property type="project" value="UniProtKB-ARBA"/>
</dbReference>
<comment type="caution">
    <text evidence="8">The sequence shown here is derived from an EMBL/GenBank/DDBJ whole genome shotgun (WGS) entry which is preliminary data.</text>
</comment>
<proteinExistence type="inferred from homology"/>
<dbReference type="GO" id="GO:0016861">
    <property type="term" value="F:intramolecular oxidoreductase activity, interconverting aldoses and ketoses"/>
    <property type="evidence" value="ECO:0007669"/>
    <property type="project" value="UniProtKB-ARBA"/>
</dbReference>
<evidence type="ECO:0000313" key="9">
    <source>
        <dbReference type="Proteomes" id="UP000286746"/>
    </source>
</evidence>
<dbReference type="NCBIfam" id="TIGR00689">
    <property type="entry name" value="rpiB_lacA_lacB"/>
    <property type="match status" value="1"/>
</dbReference>
<dbReference type="FunFam" id="3.40.1400.10:FF:000004">
    <property type="entry name" value="Ribose 5-phosphate isomerase"/>
    <property type="match status" value="1"/>
</dbReference>
<dbReference type="AlphaFoldDB" id="A0A401VUY3"/>
<evidence type="ECO:0000256" key="1">
    <source>
        <dbReference type="ARBA" id="ARBA00004939"/>
    </source>
</evidence>
<keyword evidence="9" id="KW-1185">Reference proteome</keyword>
<dbReference type="InterPro" id="IPR051812">
    <property type="entry name" value="SPI_LacAB/RpiB"/>
</dbReference>
<dbReference type="SUPFAM" id="SSF89623">
    <property type="entry name" value="Ribose/Galactose isomerase RpiB/AlsB"/>
    <property type="match status" value="1"/>
</dbReference>
<organism evidence="8 9">
    <name type="scientific">Streptomyces paromomycinus</name>
    <name type="common">Streptomyces rimosus subsp. paromomycinus</name>
    <dbReference type="NCBI Taxonomy" id="92743"/>
    <lineage>
        <taxon>Bacteria</taxon>
        <taxon>Bacillati</taxon>
        <taxon>Actinomycetota</taxon>
        <taxon>Actinomycetes</taxon>
        <taxon>Kitasatosporales</taxon>
        <taxon>Streptomycetaceae</taxon>
        <taxon>Streptomyces</taxon>
    </lineage>
</organism>
<reference evidence="8 9" key="1">
    <citation type="submission" date="2018-11" db="EMBL/GenBank/DDBJ databases">
        <title>Whole genome sequence of Streptomyces paromomycinus NBRC 15454(T).</title>
        <authorList>
            <person name="Komaki H."/>
            <person name="Tamura T."/>
        </authorList>
    </citation>
    <scope>NUCLEOTIDE SEQUENCE [LARGE SCALE GENOMIC DNA]</scope>
    <source>
        <strain evidence="8 9">NBRC 15454</strain>
    </source>
</reference>
<evidence type="ECO:0000256" key="4">
    <source>
        <dbReference type="ARBA" id="ARBA00051490"/>
    </source>
</evidence>
<accession>A0A401VUY3</accession>
<comment type="pathway">
    <text evidence="1">Carbohydrate metabolism; erythritol degradation.</text>
</comment>
<dbReference type="PANTHER" id="PTHR43732">
    <property type="entry name" value="RIBOSE 5-PHOSPHATE ISOMERASE-RELATED"/>
    <property type="match status" value="1"/>
</dbReference>
<comment type="pathway">
    <text evidence="5">Carbohydrate metabolism; D-threitol degradation.</text>
</comment>
<evidence type="ECO:0000256" key="7">
    <source>
        <dbReference type="PIRSR" id="PIRSR005384-1"/>
    </source>
</evidence>
<dbReference type="EC" id="5.3.1.34" evidence="6"/>
<dbReference type="InterPro" id="IPR036569">
    <property type="entry name" value="RpiB_LacA_LacB_sf"/>
</dbReference>